<dbReference type="GO" id="GO:0005507">
    <property type="term" value="F:copper ion binding"/>
    <property type="evidence" value="ECO:0007669"/>
    <property type="project" value="InterPro"/>
</dbReference>
<organism evidence="9 10">
    <name type="scientific">Microbacterium lemovicicum</name>
    <dbReference type="NCBI Taxonomy" id="1072463"/>
    <lineage>
        <taxon>Bacteria</taxon>
        <taxon>Bacillati</taxon>
        <taxon>Actinomycetota</taxon>
        <taxon>Actinomycetes</taxon>
        <taxon>Micrococcales</taxon>
        <taxon>Microbacteriaceae</taxon>
        <taxon>Microbacterium</taxon>
    </lineage>
</organism>
<reference evidence="9 10" key="1">
    <citation type="submission" date="2018-08" db="EMBL/GenBank/DDBJ databases">
        <title>Microbacterium lemovicicum sp. nov., a bacterium isolated from a natural uranium-rich soil.</title>
        <authorList>
            <person name="ORTET P."/>
        </authorList>
    </citation>
    <scope>NUCLEOTIDE SEQUENCE [LARGE SCALE GENOMIC DNA]</scope>
    <source>
        <strain evidence="9 10">Viu22</strain>
    </source>
</reference>
<keyword evidence="3 7" id="KW-0732">Signal</keyword>
<sequence length="204" mass="19444">MRAGRLTAALVLAGVVVFAGAQTASAHDSLIAASPASGDTVAALSQVELTFSENLLDLGAGNIVEITGPDGRYYETDCVALAGPTLSTPVALGAAGTYEVVWRAVSSDGHPVSDTYSFEYAPAAGAAASAGSATPVCGDGSTGDAAAGDAAAGGDTSAAPDAAADGSPPGSAGDGGIGLGLLLGGGAVVLVGAAVILILRTRTR</sequence>
<evidence type="ECO:0000256" key="1">
    <source>
        <dbReference type="ARBA" id="ARBA00004196"/>
    </source>
</evidence>
<feature type="signal peptide" evidence="7">
    <location>
        <begin position="1"/>
        <end position="26"/>
    </location>
</feature>
<dbReference type="AlphaFoldDB" id="A0A3Q9J1Y5"/>
<keyword evidence="6" id="KW-1133">Transmembrane helix</keyword>
<evidence type="ECO:0000313" key="10">
    <source>
        <dbReference type="Proteomes" id="UP000276888"/>
    </source>
</evidence>
<dbReference type="GO" id="GO:0030313">
    <property type="term" value="C:cell envelope"/>
    <property type="evidence" value="ECO:0007669"/>
    <property type="project" value="UniProtKB-SubCell"/>
</dbReference>
<dbReference type="GO" id="GO:0046688">
    <property type="term" value="P:response to copper ion"/>
    <property type="evidence" value="ECO:0007669"/>
    <property type="project" value="InterPro"/>
</dbReference>
<feature type="domain" description="CopC" evidence="8">
    <location>
        <begin position="27"/>
        <end position="119"/>
    </location>
</feature>
<dbReference type="EMBL" id="CP031423">
    <property type="protein sequence ID" value="AZS38097.1"/>
    <property type="molecule type" value="Genomic_DNA"/>
</dbReference>
<evidence type="ECO:0000256" key="3">
    <source>
        <dbReference type="ARBA" id="ARBA00022729"/>
    </source>
</evidence>
<evidence type="ECO:0000313" key="9">
    <source>
        <dbReference type="EMBL" id="AZS38097.1"/>
    </source>
</evidence>
<dbReference type="PANTHER" id="PTHR34820">
    <property type="entry name" value="INNER MEMBRANE PROTEIN YEBZ"/>
    <property type="match status" value="1"/>
</dbReference>
<keyword evidence="10" id="KW-1185">Reference proteome</keyword>
<evidence type="ECO:0000256" key="5">
    <source>
        <dbReference type="SAM" id="MobiDB-lite"/>
    </source>
</evidence>
<dbReference type="Gene3D" id="2.60.40.1220">
    <property type="match status" value="1"/>
</dbReference>
<gene>
    <name evidence="9" type="primary">copC_2</name>
    <name evidence="9" type="ORF">CVS47_02748</name>
</gene>
<evidence type="ECO:0000256" key="6">
    <source>
        <dbReference type="SAM" id="Phobius"/>
    </source>
</evidence>
<dbReference type="PANTHER" id="PTHR34820:SF4">
    <property type="entry name" value="INNER MEMBRANE PROTEIN YEBZ"/>
    <property type="match status" value="1"/>
</dbReference>
<feature type="region of interest" description="Disordered" evidence="5">
    <location>
        <begin position="144"/>
        <end position="170"/>
    </location>
</feature>
<dbReference type="GO" id="GO:0005886">
    <property type="term" value="C:plasma membrane"/>
    <property type="evidence" value="ECO:0007669"/>
    <property type="project" value="TreeGrafter"/>
</dbReference>
<dbReference type="KEGG" id="mlv:CVS47_02748"/>
<keyword evidence="6" id="KW-0472">Membrane</keyword>
<keyword evidence="2" id="KW-0479">Metal-binding</keyword>
<keyword evidence="4" id="KW-0186">Copper</keyword>
<dbReference type="SUPFAM" id="SSF81296">
    <property type="entry name" value="E set domains"/>
    <property type="match status" value="1"/>
</dbReference>
<dbReference type="GO" id="GO:0006825">
    <property type="term" value="P:copper ion transport"/>
    <property type="evidence" value="ECO:0007669"/>
    <property type="project" value="InterPro"/>
</dbReference>
<feature type="chain" id="PRO_5018714066" evidence="7">
    <location>
        <begin position="27"/>
        <end position="204"/>
    </location>
</feature>
<keyword evidence="6" id="KW-0812">Transmembrane</keyword>
<dbReference type="InterPro" id="IPR032694">
    <property type="entry name" value="CopC/D"/>
</dbReference>
<evidence type="ECO:0000256" key="4">
    <source>
        <dbReference type="ARBA" id="ARBA00023008"/>
    </source>
</evidence>
<dbReference type="InterPro" id="IPR014756">
    <property type="entry name" value="Ig_E-set"/>
</dbReference>
<dbReference type="GO" id="GO:0042597">
    <property type="term" value="C:periplasmic space"/>
    <property type="evidence" value="ECO:0007669"/>
    <property type="project" value="InterPro"/>
</dbReference>
<proteinExistence type="predicted"/>
<evidence type="ECO:0000256" key="2">
    <source>
        <dbReference type="ARBA" id="ARBA00022723"/>
    </source>
</evidence>
<dbReference type="InterPro" id="IPR014755">
    <property type="entry name" value="Cu-Rt/internalin_Ig-like"/>
</dbReference>
<evidence type="ECO:0000259" key="8">
    <source>
        <dbReference type="Pfam" id="PF04234"/>
    </source>
</evidence>
<accession>A0A3Q9J1Y5</accession>
<dbReference type="InterPro" id="IPR007348">
    <property type="entry name" value="CopC_dom"/>
</dbReference>
<feature type="transmembrane region" description="Helical" evidence="6">
    <location>
        <begin position="177"/>
        <end position="199"/>
    </location>
</feature>
<dbReference type="Pfam" id="PF04234">
    <property type="entry name" value="CopC"/>
    <property type="match status" value="1"/>
</dbReference>
<protein>
    <submittedName>
        <fullName evidence="9">Copper resistance protein C</fullName>
    </submittedName>
</protein>
<dbReference type="RefSeq" id="WP_127096572.1">
    <property type="nucleotide sequence ID" value="NZ_CP031423.1"/>
</dbReference>
<evidence type="ECO:0000256" key="7">
    <source>
        <dbReference type="SAM" id="SignalP"/>
    </source>
</evidence>
<dbReference type="Proteomes" id="UP000276888">
    <property type="component" value="Chromosome"/>
</dbReference>
<name>A0A3Q9J1Y5_9MICO</name>
<dbReference type="OrthoDB" id="5242236at2"/>
<comment type="subcellular location">
    <subcellularLocation>
        <location evidence="1">Cell envelope</location>
    </subcellularLocation>
</comment>